<dbReference type="Proteomes" id="UP001521222">
    <property type="component" value="Unassembled WGS sequence"/>
</dbReference>
<protein>
    <recommendedName>
        <fullName evidence="9">Major facilitator superfamily (MFS) profile domain-containing protein</fullName>
    </recommendedName>
</protein>
<keyword evidence="4 8" id="KW-0812">Transmembrane</keyword>
<dbReference type="EMBL" id="JAKIXB020000030">
    <property type="protein sequence ID" value="KAL1596127.1"/>
    <property type="molecule type" value="Genomic_DNA"/>
</dbReference>
<dbReference type="Gene3D" id="1.20.1250.20">
    <property type="entry name" value="MFS general substrate transporter like domains"/>
    <property type="match status" value="1"/>
</dbReference>
<feature type="transmembrane region" description="Helical" evidence="8">
    <location>
        <begin position="230"/>
        <end position="249"/>
    </location>
</feature>
<evidence type="ECO:0000256" key="6">
    <source>
        <dbReference type="ARBA" id="ARBA00023136"/>
    </source>
</evidence>
<organism evidence="10 11">
    <name type="scientific">Nothophoma quercina</name>
    <dbReference type="NCBI Taxonomy" id="749835"/>
    <lineage>
        <taxon>Eukaryota</taxon>
        <taxon>Fungi</taxon>
        <taxon>Dikarya</taxon>
        <taxon>Ascomycota</taxon>
        <taxon>Pezizomycotina</taxon>
        <taxon>Dothideomycetes</taxon>
        <taxon>Pleosporomycetidae</taxon>
        <taxon>Pleosporales</taxon>
        <taxon>Pleosporineae</taxon>
        <taxon>Didymellaceae</taxon>
        <taxon>Nothophoma</taxon>
    </lineage>
</organism>
<comment type="similarity">
    <text evidence="2 7">Belongs to the major facilitator superfamily. Sugar transporter (TC 2.A.1.1) family.</text>
</comment>
<dbReference type="PROSITE" id="PS00217">
    <property type="entry name" value="SUGAR_TRANSPORT_2"/>
    <property type="match status" value="1"/>
</dbReference>
<dbReference type="InterPro" id="IPR005828">
    <property type="entry name" value="MFS_sugar_transport-like"/>
</dbReference>
<dbReference type="PANTHER" id="PTHR48022:SF14">
    <property type="entry name" value="MAJOR FACILITATOR SUPERFAMILY (MFS) PROFILE DOMAIN-CONTAINING PROTEIN-RELATED"/>
    <property type="match status" value="1"/>
</dbReference>
<feature type="transmembrane region" description="Helical" evidence="8">
    <location>
        <begin position="58"/>
        <end position="85"/>
    </location>
</feature>
<evidence type="ECO:0000256" key="3">
    <source>
        <dbReference type="ARBA" id="ARBA00022448"/>
    </source>
</evidence>
<evidence type="ECO:0000256" key="5">
    <source>
        <dbReference type="ARBA" id="ARBA00022989"/>
    </source>
</evidence>
<dbReference type="InterPro" id="IPR050360">
    <property type="entry name" value="MFS_Sugar_Transporters"/>
</dbReference>
<sequence>MSSMKEIKADAIDAAPSQIHHEVVPQGAKMSEASMELVGAAREPYGPGGFKGLFSNHYVAMCATFATIGGLLFGYDQGVISVTLVMDQFLDTFPRVSETASGAGFWKGLMTAMLELGALIGALFAGYLADKLSRKYSIVVSVVVFTIGSVLQTAAVEYNMLTVGRLIGGMGIGALACIAPLYISEIAPPEIRGTLLVLQEFSIVFGIVIAFWTTYGTRYMAGQWSWRLPFLIQMIPGFILAAGIVFLPFSPRWLASKGRDDEALQALAKLRNLPTTDSRVQREWFEIRAEVAFTQEVNRERHPNLQDGTRSSNMKLEAASWMDCFRRGCWKRTVVGMGIMFFQQFVGINALIYYSPSLFGTLGQGYEMQLLLSGIINCTQLVGVITSLWTMDRFGRRPLLLTGAGLMFICHLIIAVLVGKFGDRWANYATEGWVAVVFLFFYMFSFGATWGPVPWGLPSEIFPSSLRAKGVALSTCSNWFNNFIIGLITPPLVQNTGYGAYTFFAVFCLLAFVFTFFFVPETAGKSLEQMDEVFKDVDSAEEEAKKERIMSEIVEGKRDGVPRV</sequence>
<dbReference type="PROSITE" id="PS00216">
    <property type="entry name" value="SUGAR_TRANSPORT_1"/>
    <property type="match status" value="1"/>
</dbReference>
<dbReference type="InterPro" id="IPR020846">
    <property type="entry name" value="MFS_dom"/>
</dbReference>
<evidence type="ECO:0000313" key="11">
    <source>
        <dbReference type="Proteomes" id="UP001521222"/>
    </source>
</evidence>
<evidence type="ECO:0000256" key="8">
    <source>
        <dbReference type="SAM" id="Phobius"/>
    </source>
</evidence>
<dbReference type="NCBIfam" id="TIGR00879">
    <property type="entry name" value="SP"/>
    <property type="match status" value="1"/>
</dbReference>
<feature type="transmembrane region" description="Helical" evidence="8">
    <location>
        <begin position="471"/>
        <end position="492"/>
    </location>
</feature>
<evidence type="ECO:0000313" key="10">
    <source>
        <dbReference type="EMBL" id="KAL1596127.1"/>
    </source>
</evidence>
<gene>
    <name evidence="10" type="ORF">SLS59_008118</name>
</gene>
<dbReference type="PANTHER" id="PTHR48022">
    <property type="entry name" value="PLASTIDIC GLUCOSE TRANSPORTER 4"/>
    <property type="match status" value="1"/>
</dbReference>
<dbReference type="InterPro" id="IPR003663">
    <property type="entry name" value="Sugar/inositol_transpt"/>
</dbReference>
<name>A0ABR3QWH9_9PLEO</name>
<keyword evidence="5 8" id="KW-1133">Transmembrane helix</keyword>
<feature type="transmembrane region" description="Helical" evidence="8">
    <location>
        <begin position="136"/>
        <end position="156"/>
    </location>
</feature>
<feature type="transmembrane region" description="Helical" evidence="8">
    <location>
        <begin position="162"/>
        <end position="183"/>
    </location>
</feature>
<dbReference type="SUPFAM" id="SSF103473">
    <property type="entry name" value="MFS general substrate transporter"/>
    <property type="match status" value="1"/>
</dbReference>
<dbReference type="PRINTS" id="PR00171">
    <property type="entry name" value="SUGRTRNSPORT"/>
</dbReference>
<feature type="transmembrane region" description="Helical" evidence="8">
    <location>
        <begin position="498"/>
        <end position="519"/>
    </location>
</feature>
<dbReference type="PROSITE" id="PS50850">
    <property type="entry name" value="MFS"/>
    <property type="match status" value="1"/>
</dbReference>
<feature type="domain" description="Major facilitator superfamily (MFS) profile" evidence="9">
    <location>
        <begin position="62"/>
        <end position="523"/>
    </location>
</feature>
<evidence type="ECO:0000256" key="4">
    <source>
        <dbReference type="ARBA" id="ARBA00022692"/>
    </source>
</evidence>
<comment type="caution">
    <text evidence="10">The sequence shown here is derived from an EMBL/GenBank/DDBJ whole genome shotgun (WGS) entry which is preliminary data.</text>
</comment>
<dbReference type="Pfam" id="PF00083">
    <property type="entry name" value="Sugar_tr"/>
    <property type="match status" value="1"/>
</dbReference>
<feature type="transmembrane region" description="Helical" evidence="8">
    <location>
        <begin position="368"/>
        <end position="391"/>
    </location>
</feature>
<feature type="transmembrane region" description="Helical" evidence="8">
    <location>
        <begin position="334"/>
        <end position="356"/>
    </location>
</feature>
<keyword evidence="11" id="KW-1185">Reference proteome</keyword>
<keyword evidence="6 8" id="KW-0472">Membrane</keyword>
<evidence type="ECO:0000256" key="1">
    <source>
        <dbReference type="ARBA" id="ARBA00004141"/>
    </source>
</evidence>
<feature type="transmembrane region" description="Helical" evidence="8">
    <location>
        <begin position="433"/>
        <end position="450"/>
    </location>
</feature>
<keyword evidence="3 7" id="KW-0813">Transport</keyword>
<comment type="subcellular location">
    <subcellularLocation>
        <location evidence="1">Membrane</location>
        <topology evidence="1">Multi-pass membrane protein</topology>
    </subcellularLocation>
</comment>
<accession>A0ABR3QWH9</accession>
<feature type="transmembrane region" description="Helical" evidence="8">
    <location>
        <begin position="195"/>
        <end position="215"/>
    </location>
</feature>
<feature type="transmembrane region" description="Helical" evidence="8">
    <location>
        <begin position="398"/>
        <end position="421"/>
    </location>
</feature>
<dbReference type="InterPro" id="IPR036259">
    <property type="entry name" value="MFS_trans_sf"/>
</dbReference>
<reference evidence="10 11" key="1">
    <citation type="submission" date="2024-02" db="EMBL/GenBank/DDBJ databases">
        <title>De novo assembly and annotation of 12 fungi associated with fruit tree decline syndrome in Ontario, Canada.</title>
        <authorList>
            <person name="Sulman M."/>
            <person name="Ellouze W."/>
            <person name="Ilyukhin E."/>
        </authorList>
    </citation>
    <scope>NUCLEOTIDE SEQUENCE [LARGE SCALE GENOMIC DNA]</scope>
    <source>
        <strain evidence="10 11">M97-236</strain>
    </source>
</reference>
<feature type="transmembrane region" description="Helical" evidence="8">
    <location>
        <begin position="105"/>
        <end position="129"/>
    </location>
</feature>
<evidence type="ECO:0000259" key="9">
    <source>
        <dbReference type="PROSITE" id="PS50850"/>
    </source>
</evidence>
<evidence type="ECO:0000256" key="2">
    <source>
        <dbReference type="ARBA" id="ARBA00010992"/>
    </source>
</evidence>
<proteinExistence type="inferred from homology"/>
<evidence type="ECO:0000256" key="7">
    <source>
        <dbReference type="RuleBase" id="RU003346"/>
    </source>
</evidence>
<dbReference type="InterPro" id="IPR005829">
    <property type="entry name" value="Sugar_transporter_CS"/>
</dbReference>